<dbReference type="EMBL" id="BPTR01000001">
    <property type="protein sequence ID" value="GJG27753.1"/>
    <property type="molecule type" value="Genomic_DNA"/>
</dbReference>
<gene>
    <name evidence="1" type="ORF">PRRU23_14530</name>
</gene>
<dbReference type="Proteomes" id="UP000887043">
    <property type="component" value="Unassembled WGS sequence"/>
</dbReference>
<evidence type="ECO:0000313" key="2">
    <source>
        <dbReference type="Proteomes" id="UP000887043"/>
    </source>
</evidence>
<reference evidence="1" key="1">
    <citation type="submission" date="2021-08" db="EMBL/GenBank/DDBJ databases">
        <title>Prevotella lacticifex sp. nov., isolated from rumen of cow.</title>
        <authorList>
            <person name="Shinkai T."/>
            <person name="Ikeyama N."/>
            <person name="Kumagai M."/>
            <person name="Ohmori H."/>
            <person name="Sakamoto M."/>
            <person name="Ohkuma M."/>
            <person name="Mitsumori M."/>
        </authorList>
    </citation>
    <scope>NUCLEOTIDE SEQUENCE</scope>
    <source>
        <strain evidence="1">DSM 11371</strain>
    </source>
</reference>
<organism evidence="1 2">
    <name type="scientific">Segatella bryantii</name>
    <name type="common">Prevotella bryantii</name>
    <dbReference type="NCBI Taxonomy" id="77095"/>
    <lineage>
        <taxon>Bacteria</taxon>
        <taxon>Pseudomonadati</taxon>
        <taxon>Bacteroidota</taxon>
        <taxon>Bacteroidia</taxon>
        <taxon>Bacteroidales</taxon>
        <taxon>Prevotellaceae</taxon>
        <taxon>Segatella</taxon>
    </lineage>
</organism>
<comment type="caution">
    <text evidence="1">The sequence shown here is derived from an EMBL/GenBank/DDBJ whole genome shotgun (WGS) entry which is preliminary data.</text>
</comment>
<dbReference type="GeneID" id="72479178"/>
<evidence type="ECO:0000313" key="1">
    <source>
        <dbReference type="EMBL" id="GJG27753.1"/>
    </source>
</evidence>
<name>A0AA37HX81_SEGBR</name>
<sequence length="184" mass="20184">MHFLHVHKICKLLIGIGVVLLSASCADNQYDNSCYLIFDNSTNNNSKVAAAMTISSNVFVTFSKKSINGKPYFHIESNQGGTDDVAFTYQDQQRGYIFGKNNGVIVGFGILDNQFKAYDLLCPNCYNESKYKNLTVNSNGQTYCSNCKRYYDLSTGLVASGEGGKAMIQYRASTSGPNGTLVIN</sequence>
<proteinExistence type="predicted"/>
<accession>A0AA37HX81</accession>
<dbReference type="RefSeq" id="WP_074548103.1">
    <property type="nucleotide sequence ID" value="NZ_BPTR01000001.1"/>
</dbReference>
<protein>
    <submittedName>
        <fullName evidence="1">Uncharacterized protein</fullName>
    </submittedName>
</protein>
<dbReference type="AlphaFoldDB" id="A0AA37HX81"/>